<evidence type="ECO:0000313" key="9">
    <source>
        <dbReference type="Proteomes" id="UP000549394"/>
    </source>
</evidence>
<comment type="cofactor">
    <cofactor evidence="1">
        <name>Ca(2+)</name>
        <dbReference type="ChEBI" id="CHEBI:29108"/>
    </cofactor>
</comment>
<evidence type="ECO:0000256" key="3">
    <source>
        <dbReference type="ARBA" id="ARBA00022723"/>
    </source>
</evidence>
<dbReference type="SUPFAM" id="SSF53649">
    <property type="entry name" value="Alkaline phosphatase-like"/>
    <property type="match status" value="1"/>
</dbReference>
<accession>A0A7I8VBT2</accession>
<evidence type="ECO:0000256" key="1">
    <source>
        <dbReference type="ARBA" id="ARBA00001913"/>
    </source>
</evidence>
<dbReference type="Proteomes" id="UP000549394">
    <property type="component" value="Unassembled WGS sequence"/>
</dbReference>
<keyword evidence="5" id="KW-0106">Calcium</keyword>
<dbReference type="InterPro" id="IPR024607">
    <property type="entry name" value="Sulfatase_CS"/>
</dbReference>
<dbReference type="Gene3D" id="3.30.1120.10">
    <property type="match status" value="1"/>
</dbReference>
<dbReference type="PROSITE" id="PS00149">
    <property type="entry name" value="SULFATASE_2"/>
    <property type="match status" value="1"/>
</dbReference>
<dbReference type="InterPro" id="IPR017850">
    <property type="entry name" value="Alkaline_phosphatase_core_sf"/>
</dbReference>
<evidence type="ECO:0000256" key="4">
    <source>
        <dbReference type="ARBA" id="ARBA00022801"/>
    </source>
</evidence>
<sequence length="583" mass="65958">MVSKSVIMLLKNYSIFLLIVYIVVRPISTTNIVVFIADDLGYGDVGFLGNNTIRTPNIDKLASDGAILEHHLAPASVCTPSRAALLTGRHPIRMGMLTHNIFRVNIFVSSVSGIPKNETTIAKSLKQQGYNTAIIGKWHLGLNCGSRNDFCHHPLNHGFDRFYGIPLTNLQDFGDEGLAVFTSRLKFLPHSYVLILIITAFTSIYLYRKNIWSLISALTFCLIIGGLIYVISHYYTHLKKFNSIVMRDFEVVEQPIHLDSLTPRLVQEGKEFITDSVKEKKPFFLIMSWVQVHTALHNIRSFRGKSRHGRYGDNIEEMDWSTGEILNTLEEFGLANDTFVYFTSDNGGHLEERGVNGEVEGGWNGKFKGSKTQGAAEGGIRVPTAIRWPKKIARGTRVKQVTGLMDVAPTIAAITDAKLPQDRVIDGKNLMPLLTKETVEPVHELMLHYCGISIHAARYSGDGGIWKLYYYRTKWGPQSHECIHFVCDCFSDRDMIKLDVPQLYNIEEDPYEDRLLDIEEEKYADIVKKINKGVAEHRSSIEPSPSQFNILRILPRPWLQPCCNFPFCTCKDQKYAGKNLELL</sequence>
<feature type="domain" description="Sulfatase N-terminal" evidence="7">
    <location>
        <begin position="31"/>
        <end position="416"/>
    </location>
</feature>
<evidence type="ECO:0000256" key="6">
    <source>
        <dbReference type="SAM" id="Phobius"/>
    </source>
</evidence>
<dbReference type="PANTHER" id="PTHR42693:SF49">
    <property type="entry name" value="SULFATASE N-TERMINAL DOMAIN-CONTAINING PROTEIN"/>
    <property type="match status" value="1"/>
</dbReference>
<keyword evidence="6" id="KW-0812">Transmembrane</keyword>
<dbReference type="PANTHER" id="PTHR42693">
    <property type="entry name" value="ARYLSULFATASE FAMILY MEMBER"/>
    <property type="match status" value="1"/>
</dbReference>
<dbReference type="GO" id="GO:0046872">
    <property type="term" value="F:metal ion binding"/>
    <property type="evidence" value="ECO:0007669"/>
    <property type="project" value="UniProtKB-KW"/>
</dbReference>
<evidence type="ECO:0000259" key="7">
    <source>
        <dbReference type="Pfam" id="PF00884"/>
    </source>
</evidence>
<dbReference type="Gene3D" id="1.10.287.550">
    <property type="entry name" value="Helix hairpin bin"/>
    <property type="match status" value="1"/>
</dbReference>
<feature type="transmembrane region" description="Helical" evidence="6">
    <location>
        <begin position="187"/>
        <end position="205"/>
    </location>
</feature>
<name>A0A7I8VBT2_9ANNE</name>
<keyword evidence="6" id="KW-0472">Membrane</keyword>
<proteinExistence type="inferred from homology"/>
<keyword evidence="3" id="KW-0479">Metal-binding</keyword>
<protein>
    <submittedName>
        <fullName evidence="8">DgyrCDS2970</fullName>
    </submittedName>
</protein>
<comment type="caution">
    <text evidence="8">The sequence shown here is derived from an EMBL/GenBank/DDBJ whole genome shotgun (WGS) entry which is preliminary data.</text>
</comment>
<evidence type="ECO:0000313" key="8">
    <source>
        <dbReference type="EMBL" id="CAD5113805.1"/>
    </source>
</evidence>
<gene>
    <name evidence="8" type="ORF">DGYR_LOCUS2739</name>
</gene>
<dbReference type="OrthoDB" id="103349at2759"/>
<dbReference type="GO" id="GO:0004065">
    <property type="term" value="F:arylsulfatase activity"/>
    <property type="evidence" value="ECO:0007669"/>
    <property type="project" value="TreeGrafter"/>
</dbReference>
<dbReference type="EMBL" id="CAJFCJ010000004">
    <property type="protein sequence ID" value="CAD5113805.1"/>
    <property type="molecule type" value="Genomic_DNA"/>
</dbReference>
<organism evidence="8 9">
    <name type="scientific">Dimorphilus gyrociliatus</name>
    <dbReference type="NCBI Taxonomy" id="2664684"/>
    <lineage>
        <taxon>Eukaryota</taxon>
        <taxon>Metazoa</taxon>
        <taxon>Spiralia</taxon>
        <taxon>Lophotrochozoa</taxon>
        <taxon>Annelida</taxon>
        <taxon>Polychaeta</taxon>
        <taxon>Polychaeta incertae sedis</taxon>
        <taxon>Dinophilidae</taxon>
        <taxon>Dimorphilus</taxon>
    </lineage>
</organism>
<keyword evidence="9" id="KW-1185">Reference proteome</keyword>
<keyword evidence="6" id="KW-1133">Transmembrane helix</keyword>
<dbReference type="Pfam" id="PF14707">
    <property type="entry name" value="Sulfatase_C"/>
    <property type="match status" value="1"/>
</dbReference>
<dbReference type="AlphaFoldDB" id="A0A7I8VBT2"/>
<evidence type="ECO:0000256" key="5">
    <source>
        <dbReference type="ARBA" id="ARBA00022837"/>
    </source>
</evidence>
<keyword evidence="4" id="KW-0378">Hydrolase</keyword>
<dbReference type="InterPro" id="IPR050738">
    <property type="entry name" value="Sulfatase"/>
</dbReference>
<reference evidence="8 9" key="1">
    <citation type="submission" date="2020-08" db="EMBL/GenBank/DDBJ databases">
        <authorList>
            <person name="Hejnol A."/>
        </authorList>
    </citation>
    <scope>NUCLEOTIDE SEQUENCE [LARGE SCALE GENOMIC DNA]</scope>
</reference>
<dbReference type="PROSITE" id="PS00523">
    <property type="entry name" value="SULFATASE_1"/>
    <property type="match status" value="1"/>
</dbReference>
<dbReference type="Gene3D" id="3.40.720.10">
    <property type="entry name" value="Alkaline Phosphatase, subunit A"/>
    <property type="match status" value="1"/>
</dbReference>
<dbReference type="InterPro" id="IPR000917">
    <property type="entry name" value="Sulfatase_N"/>
</dbReference>
<comment type="similarity">
    <text evidence="2">Belongs to the sulfatase family.</text>
</comment>
<feature type="transmembrane region" description="Helical" evidence="6">
    <location>
        <begin position="211"/>
        <end position="231"/>
    </location>
</feature>
<evidence type="ECO:0000256" key="2">
    <source>
        <dbReference type="ARBA" id="ARBA00008779"/>
    </source>
</evidence>
<dbReference type="Pfam" id="PF00884">
    <property type="entry name" value="Sulfatase"/>
    <property type="match status" value="1"/>
</dbReference>
<feature type="transmembrane region" description="Helical" evidence="6">
    <location>
        <begin position="6"/>
        <end position="24"/>
    </location>
</feature>